<name>A0ABT3TJW1_9GAMM</name>
<feature type="domain" description="Amine oxidase" evidence="7">
    <location>
        <begin position="13"/>
        <end position="421"/>
    </location>
</feature>
<evidence type="ECO:0000256" key="6">
    <source>
        <dbReference type="ARBA" id="ARBA00047321"/>
    </source>
</evidence>
<evidence type="ECO:0000259" key="7">
    <source>
        <dbReference type="Pfam" id="PF01593"/>
    </source>
</evidence>
<evidence type="ECO:0000256" key="3">
    <source>
        <dbReference type="ARBA" id="ARBA00012535"/>
    </source>
</evidence>
<dbReference type="Pfam" id="PF01593">
    <property type="entry name" value="Amino_oxidase"/>
    <property type="match status" value="1"/>
</dbReference>
<dbReference type="Proteomes" id="UP001143362">
    <property type="component" value="Unassembled WGS sequence"/>
</dbReference>
<dbReference type="SUPFAM" id="SSF54373">
    <property type="entry name" value="FAD-linked reductases, C-terminal domain"/>
    <property type="match status" value="1"/>
</dbReference>
<organism evidence="8 9">
    <name type="scientific">Candidatus Litorirhabdus singularis</name>
    <dbReference type="NCBI Taxonomy" id="2518993"/>
    <lineage>
        <taxon>Bacteria</taxon>
        <taxon>Pseudomonadati</taxon>
        <taxon>Pseudomonadota</taxon>
        <taxon>Gammaproteobacteria</taxon>
        <taxon>Cellvibrionales</taxon>
        <taxon>Halieaceae</taxon>
        <taxon>Candidatus Litorirhabdus</taxon>
    </lineage>
</organism>
<dbReference type="PRINTS" id="PR00420">
    <property type="entry name" value="RNGMNOXGNASE"/>
</dbReference>
<dbReference type="Gene3D" id="3.90.660.10">
    <property type="match status" value="1"/>
</dbReference>
<dbReference type="InterPro" id="IPR050281">
    <property type="entry name" value="Flavin_monoamine_oxidase"/>
</dbReference>
<evidence type="ECO:0000256" key="4">
    <source>
        <dbReference type="ARBA" id="ARBA00017871"/>
    </source>
</evidence>
<evidence type="ECO:0000313" key="8">
    <source>
        <dbReference type="EMBL" id="MCX2982515.1"/>
    </source>
</evidence>
<dbReference type="InterPro" id="IPR002937">
    <property type="entry name" value="Amino_oxidase"/>
</dbReference>
<dbReference type="PANTHER" id="PTHR10742:SF410">
    <property type="entry name" value="LYSINE-SPECIFIC HISTONE DEMETHYLASE 2"/>
    <property type="match status" value="1"/>
</dbReference>
<evidence type="ECO:0000313" key="9">
    <source>
        <dbReference type="Proteomes" id="UP001143362"/>
    </source>
</evidence>
<gene>
    <name evidence="8" type="ORF">EYC98_16760</name>
</gene>
<dbReference type="Gene3D" id="3.50.50.60">
    <property type="entry name" value="FAD/NAD(P)-binding domain"/>
    <property type="match status" value="1"/>
</dbReference>
<keyword evidence="9" id="KW-1185">Reference proteome</keyword>
<evidence type="ECO:0000256" key="2">
    <source>
        <dbReference type="ARBA" id="ARBA00005833"/>
    </source>
</evidence>
<comment type="similarity">
    <text evidence="2">Belongs to the tryptophan 2-monooxygenase family.</text>
</comment>
<dbReference type="SUPFAM" id="SSF51905">
    <property type="entry name" value="FAD/NAD(P)-binding domain"/>
    <property type="match status" value="1"/>
</dbReference>
<proteinExistence type="inferred from homology"/>
<dbReference type="EC" id="1.13.12.3" evidence="3"/>
<dbReference type="InterPro" id="IPR036188">
    <property type="entry name" value="FAD/NAD-bd_sf"/>
</dbReference>
<dbReference type="PANTHER" id="PTHR10742">
    <property type="entry name" value="FLAVIN MONOAMINE OXIDASE"/>
    <property type="match status" value="1"/>
</dbReference>
<protein>
    <recommendedName>
        <fullName evidence="4">Tryptophan 2-monooxygenase</fullName>
        <ecNumber evidence="3">1.13.12.3</ecNumber>
    </recommendedName>
</protein>
<evidence type="ECO:0000256" key="1">
    <source>
        <dbReference type="ARBA" id="ARBA00004814"/>
    </source>
</evidence>
<reference evidence="8" key="1">
    <citation type="submission" date="2019-02" db="EMBL/GenBank/DDBJ databases">
        <authorList>
            <person name="Li S.-H."/>
        </authorList>
    </citation>
    <scope>NUCLEOTIDE SEQUENCE</scope>
    <source>
        <strain evidence="8">IMCC14734</strain>
    </source>
</reference>
<dbReference type="RefSeq" id="WP_279246529.1">
    <property type="nucleotide sequence ID" value="NZ_SHNN01000003.1"/>
</dbReference>
<sequence length="433" mass="46653">MVKESVIVIGAGMAGLRAASLLQEAGLQVTVLEARDRIGGRTWTDRSMPDLALDMGANWIHGIAGNPLYEYSQQLGVVTQQWDYDSYRAYNAGGTTNNLISEGSERFMPALSRAVAGLRDSASVQTLIDKSAAAGELAAFSQAEIALLASQTFSNDYGLDASRLSVSALDEGGEAFGDTEVVFPHGYDALASALAEGLDIVLNSPVTAVDYREDTNVVVKTKTQNYTASRVLITVPLGVLKAGVIEFLPALPSAQVAAIDALEMGLLDKLYLRFDKGFWESDIHNFGYVNEVPARFPYWLNLQPVTGEPVLLAFNGGEVALQMEGGTDADVLAEAMGVLRSIYGEYVPEPMDYRITRWAADPFSYGSYSALAMGATPEMRCDLAAPIDNRIFFAGEATHSQHPATVHGAFLSGVREAELILLLSRHAPRRKCV</sequence>
<accession>A0ABT3TJW1</accession>
<keyword evidence="5" id="KW-0073">Auxin biosynthesis</keyword>
<comment type="catalytic activity">
    <reaction evidence="6">
        <text>L-tryptophan + O2 = indole-3-acetamide + CO2 + H2O</text>
        <dbReference type="Rhea" id="RHEA:16165"/>
        <dbReference type="ChEBI" id="CHEBI:15377"/>
        <dbReference type="ChEBI" id="CHEBI:15379"/>
        <dbReference type="ChEBI" id="CHEBI:16031"/>
        <dbReference type="ChEBI" id="CHEBI:16526"/>
        <dbReference type="ChEBI" id="CHEBI:57912"/>
        <dbReference type="EC" id="1.13.12.3"/>
    </reaction>
</comment>
<evidence type="ECO:0000256" key="5">
    <source>
        <dbReference type="ARBA" id="ARBA00023070"/>
    </source>
</evidence>
<comment type="pathway">
    <text evidence="1">Plant hormone metabolism; auxin biosynthesis.</text>
</comment>
<comment type="caution">
    <text evidence="8">The sequence shown here is derived from an EMBL/GenBank/DDBJ whole genome shotgun (WGS) entry which is preliminary data.</text>
</comment>
<dbReference type="EMBL" id="SHNN01000003">
    <property type="protein sequence ID" value="MCX2982515.1"/>
    <property type="molecule type" value="Genomic_DNA"/>
</dbReference>